<gene>
    <name evidence="2" type="ORF">BDV95DRAFT_63050</name>
</gene>
<evidence type="ECO:0000313" key="3">
    <source>
        <dbReference type="Proteomes" id="UP000481861"/>
    </source>
</evidence>
<dbReference type="InterPro" id="IPR038765">
    <property type="entry name" value="Papain-like_cys_pep_sf"/>
</dbReference>
<comment type="caution">
    <text evidence="2">The sequence shown here is derived from an EMBL/GenBank/DDBJ whole genome shotgun (WGS) entry which is preliminary data.</text>
</comment>
<sequence>MANPTPLSNQDELNEPGTTDDASSTVSSLSYDFDLGEEDARKLDDILKESNETTVLSHELQISHVRNIVGDEYLSDIDIRLFFNMTEREREGMVVGAPPDWGVCILSEDFDIGFGELMEERGCTPDRFQRLLVPFCKDQHWTLAIIGGSEHAIFYYNSKSRNDATIVSALGTWVGTVLGPWLGTTVTWSIHTMQAVQQSDASSGGAYVCAFAYVARDGRKIEEHFPLNAGPKLRRWFACALDTDGESAGMDLFE</sequence>
<dbReference type="SUPFAM" id="SSF54001">
    <property type="entry name" value="Cysteine proteinases"/>
    <property type="match status" value="1"/>
</dbReference>
<feature type="region of interest" description="Disordered" evidence="1">
    <location>
        <begin position="1"/>
        <end position="27"/>
    </location>
</feature>
<dbReference type="Gene3D" id="3.40.395.10">
    <property type="entry name" value="Adenoviral Proteinase, Chain A"/>
    <property type="match status" value="1"/>
</dbReference>
<dbReference type="Proteomes" id="UP000481861">
    <property type="component" value="Unassembled WGS sequence"/>
</dbReference>
<organism evidence="2 3">
    <name type="scientific">Massariosphaeria phaeospora</name>
    <dbReference type="NCBI Taxonomy" id="100035"/>
    <lineage>
        <taxon>Eukaryota</taxon>
        <taxon>Fungi</taxon>
        <taxon>Dikarya</taxon>
        <taxon>Ascomycota</taxon>
        <taxon>Pezizomycotina</taxon>
        <taxon>Dothideomycetes</taxon>
        <taxon>Pleosporomycetidae</taxon>
        <taxon>Pleosporales</taxon>
        <taxon>Pleosporales incertae sedis</taxon>
        <taxon>Massariosphaeria</taxon>
    </lineage>
</organism>
<name>A0A7C8M8T1_9PLEO</name>
<evidence type="ECO:0000256" key="1">
    <source>
        <dbReference type="SAM" id="MobiDB-lite"/>
    </source>
</evidence>
<dbReference type="EMBL" id="JAADJZ010000013">
    <property type="protein sequence ID" value="KAF2870535.1"/>
    <property type="molecule type" value="Genomic_DNA"/>
</dbReference>
<evidence type="ECO:0000313" key="2">
    <source>
        <dbReference type="EMBL" id="KAF2870535.1"/>
    </source>
</evidence>
<dbReference type="AlphaFoldDB" id="A0A7C8M8T1"/>
<dbReference type="OrthoDB" id="1939479at2759"/>
<keyword evidence="3" id="KW-1185">Reference proteome</keyword>
<accession>A0A7C8M8T1</accession>
<reference evidence="2 3" key="1">
    <citation type="submission" date="2020-01" db="EMBL/GenBank/DDBJ databases">
        <authorList>
            <consortium name="DOE Joint Genome Institute"/>
            <person name="Haridas S."/>
            <person name="Albert R."/>
            <person name="Binder M."/>
            <person name="Bloem J."/>
            <person name="Labutti K."/>
            <person name="Salamov A."/>
            <person name="Andreopoulos B."/>
            <person name="Baker S.E."/>
            <person name="Barry K."/>
            <person name="Bills G."/>
            <person name="Bluhm B.H."/>
            <person name="Cannon C."/>
            <person name="Castanera R."/>
            <person name="Culley D.E."/>
            <person name="Daum C."/>
            <person name="Ezra D."/>
            <person name="Gonzalez J.B."/>
            <person name="Henrissat B."/>
            <person name="Kuo A."/>
            <person name="Liang C."/>
            <person name="Lipzen A."/>
            <person name="Lutzoni F."/>
            <person name="Magnuson J."/>
            <person name="Mondo S."/>
            <person name="Nolan M."/>
            <person name="Ohm R."/>
            <person name="Pangilinan J."/>
            <person name="Park H.-J.H."/>
            <person name="Ramirez L."/>
            <person name="Alfaro M."/>
            <person name="Sun H."/>
            <person name="Tritt A."/>
            <person name="Yoshinaga Y."/>
            <person name="Zwiers L.-H.L."/>
            <person name="Turgeon B.G."/>
            <person name="Goodwin S.B."/>
            <person name="Spatafora J.W."/>
            <person name="Crous P.W."/>
            <person name="Grigoriev I.V."/>
        </authorList>
    </citation>
    <scope>NUCLEOTIDE SEQUENCE [LARGE SCALE GENOMIC DNA]</scope>
    <source>
        <strain evidence="2 3">CBS 611.86</strain>
    </source>
</reference>
<protein>
    <submittedName>
        <fullName evidence="2">Uncharacterized protein</fullName>
    </submittedName>
</protein>
<proteinExistence type="predicted"/>